<dbReference type="Gene3D" id="1.25.40.10">
    <property type="entry name" value="Tetratricopeptide repeat domain"/>
    <property type="match status" value="2"/>
</dbReference>
<evidence type="ECO:0000313" key="1">
    <source>
        <dbReference type="EMBL" id="KAK1753583.1"/>
    </source>
</evidence>
<dbReference type="InterPro" id="IPR053137">
    <property type="entry name" value="NLR-like"/>
</dbReference>
<accession>A0AAJ0F7Q7</accession>
<proteinExistence type="predicted"/>
<organism evidence="1 2">
    <name type="scientific">Echria macrotheca</name>
    <dbReference type="NCBI Taxonomy" id="438768"/>
    <lineage>
        <taxon>Eukaryota</taxon>
        <taxon>Fungi</taxon>
        <taxon>Dikarya</taxon>
        <taxon>Ascomycota</taxon>
        <taxon>Pezizomycotina</taxon>
        <taxon>Sordariomycetes</taxon>
        <taxon>Sordariomycetidae</taxon>
        <taxon>Sordariales</taxon>
        <taxon>Schizotheciaceae</taxon>
        <taxon>Echria</taxon>
    </lineage>
</organism>
<protein>
    <submittedName>
        <fullName evidence="1">Uncharacterized protein</fullName>
    </submittedName>
</protein>
<dbReference type="SUPFAM" id="SSF53474">
    <property type="entry name" value="alpha/beta-Hydrolases"/>
    <property type="match status" value="1"/>
</dbReference>
<dbReference type="Pfam" id="PF13424">
    <property type="entry name" value="TPR_12"/>
    <property type="match status" value="2"/>
</dbReference>
<dbReference type="AlphaFoldDB" id="A0AAJ0F7Q7"/>
<dbReference type="InterPro" id="IPR029058">
    <property type="entry name" value="AB_hydrolase_fold"/>
</dbReference>
<dbReference type="SUPFAM" id="SSF52540">
    <property type="entry name" value="P-loop containing nucleoside triphosphate hydrolases"/>
    <property type="match status" value="1"/>
</dbReference>
<reference evidence="1" key="1">
    <citation type="submission" date="2023-06" db="EMBL/GenBank/DDBJ databases">
        <title>Genome-scale phylogeny and comparative genomics of the fungal order Sordariales.</title>
        <authorList>
            <consortium name="Lawrence Berkeley National Laboratory"/>
            <person name="Hensen N."/>
            <person name="Bonometti L."/>
            <person name="Westerberg I."/>
            <person name="Brannstrom I.O."/>
            <person name="Guillou S."/>
            <person name="Cros-Aarteil S."/>
            <person name="Calhoun S."/>
            <person name="Haridas S."/>
            <person name="Kuo A."/>
            <person name="Mondo S."/>
            <person name="Pangilinan J."/>
            <person name="Riley R."/>
            <person name="Labutti K."/>
            <person name="Andreopoulos B."/>
            <person name="Lipzen A."/>
            <person name="Chen C."/>
            <person name="Yanf M."/>
            <person name="Daum C."/>
            <person name="Ng V."/>
            <person name="Clum A."/>
            <person name="Steindorff A."/>
            <person name="Ohm R."/>
            <person name="Martin F."/>
            <person name="Silar P."/>
            <person name="Natvig D."/>
            <person name="Lalanne C."/>
            <person name="Gautier V."/>
            <person name="Ament-Velasquez S.L."/>
            <person name="Kruys A."/>
            <person name="Hutchinson M.I."/>
            <person name="Powell A.J."/>
            <person name="Barry K."/>
            <person name="Miller A.N."/>
            <person name="Grigoriev I.V."/>
            <person name="Debuchy R."/>
            <person name="Gladieux P."/>
            <person name="Thoren M.H."/>
            <person name="Johannesson H."/>
        </authorList>
    </citation>
    <scope>NUCLEOTIDE SEQUENCE</scope>
    <source>
        <strain evidence="1">PSN4</strain>
    </source>
</reference>
<dbReference type="Gene3D" id="3.40.50.300">
    <property type="entry name" value="P-loop containing nucleotide triphosphate hydrolases"/>
    <property type="match status" value="1"/>
</dbReference>
<dbReference type="PANTHER" id="PTHR46082">
    <property type="entry name" value="ATP/GTP-BINDING PROTEIN-RELATED"/>
    <property type="match status" value="1"/>
</dbReference>
<keyword evidence="2" id="KW-1185">Reference proteome</keyword>
<dbReference type="SUPFAM" id="SSF48452">
    <property type="entry name" value="TPR-like"/>
    <property type="match status" value="2"/>
</dbReference>
<dbReference type="EMBL" id="MU839837">
    <property type="protein sequence ID" value="KAK1753583.1"/>
    <property type="molecule type" value="Genomic_DNA"/>
</dbReference>
<evidence type="ECO:0000313" key="2">
    <source>
        <dbReference type="Proteomes" id="UP001239445"/>
    </source>
</evidence>
<dbReference type="PANTHER" id="PTHR46082:SF6">
    <property type="entry name" value="AAA+ ATPASE DOMAIN-CONTAINING PROTEIN-RELATED"/>
    <property type="match status" value="1"/>
</dbReference>
<name>A0AAJ0F7Q7_9PEZI</name>
<gene>
    <name evidence="1" type="ORF">QBC47DRAFT_453421</name>
</gene>
<dbReference type="Pfam" id="PF13374">
    <property type="entry name" value="TPR_10"/>
    <property type="match status" value="1"/>
</dbReference>
<dbReference type="InterPro" id="IPR027417">
    <property type="entry name" value="P-loop_NTPase"/>
</dbReference>
<dbReference type="InterPro" id="IPR011990">
    <property type="entry name" value="TPR-like_helical_dom_sf"/>
</dbReference>
<dbReference type="Proteomes" id="UP001239445">
    <property type="component" value="Unassembled WGS sequence"/>
</dbReference>
<comment type="caution">
    <text evidence="1">The sequence shown here is derived from an EMBL/GenBank/DDBJ whole genome shotgun (WGS) entry which is preliminary data.</text>
</comment>
<sequence length="1185" mass="132720">MPLGFCCLHDIPPGTVPDDRLVDIVAVHDVHQNSIDAWTDPQTGSNWLRDFLHEDIRVARILTYGYDCSASALFASDASETIQRMAESLVQELRANRQLAGSLRRPIIFICHGLGGVLVKKSLVYSSTRTAPKVDHLWDQFISTFAIVFFGTPHGEISRSNWLDFEAVRTRTCRPGIPPGVASRSADRDAVQMPRMVDNDFMPLIRHFNLFFFWEQLRTQLGGRMDFLVEPRSAAPKHDNTEAAAIYANHLNMTKFKSRDSSGYRTALAALATYCDKAPGIISRRWKQAERRLQELRRGEAEEIGGFGFDVHLEEPFQSPGFRPRGHHHFHIPRETTPEFVGREDLLRQLHAAFFPGGRQSTARSRKSFVVFGMGGSGKTELCCKFATDYRHEYTAVFTIRASSPETIKESYCDLGRLAGLEPTESAGKHFLSQQEEPWLLIIDNADDPSLNLTNLFPQGGAAHILVTTRVRDFRSEGTLGHLELKGLTEAEALQLLFTKAHIPHPWNVSITELGSKIAQALGYLALALIQAGTCVYKGACDLGNYLTVLSDARETLRAKAELRIKTVNDAVVTVYSTFDVSLSHLMKQVTLESQDAAELLKIIAFFHFERIPLEIFYRAAASREREKASRPKHRTLLQLLFERLEPPRPLPAFLKGTGGGIEKHRVNFAIAELQSLSFIRSDGKYISLHPLIHSWARDSLNTAEGPLWAAVALNTLAESVSLPPDSSTETDGDFHRDLVPHLDACLKIAGNPISNDVCSPTWLLILRHRVQMHAKFGWVFAERGHFKEAAAHLDIVRSMLTKMVGERDERTVAATLGLAGAIDLLRSVVDTRSQLYGPNDERTLQAQAKLASALWLHGHHQEALDLQQATWSTMRDTLGETHPETLATLDQLESLEAHRFVLYARTKALGDTHPQTLETKSNMAMALLDLGQREEAKKAITEVFGQRQRQLGKEHPWTLWALCYLAKVDVELGLLSEAEVTLTWGIEAALRSLSDDHLGIYARTDRLDEAEKLCGEIIARAEKARGSDHPDCVYALWRLARLYVLKGSRQKAIDTCQAGLERADKRITREHPHARDLESLLRDLEDTSKPLALPDVGPEDVSARPVFWQERNVLVLFSALSMLQTNDHVDTTEDQRALQNRSEAFTELTNIPLPSTDTKMAIMDGVWASWGPDHRCGNISSQRS</sequence>